<name>A0A7H1VRK4_9FIRM</name>
<accession>A0A7H1VRK4</accession>
<evidence type="ECO:0000313" key="2">
    <source>
        <dbReference type="Proteomes" id="UP000306409"/>
    </source>
</evidence>
<dbReference type="AlphaFoldDB" id="A0A7H1VRK4"/>
<dbReference type="KEGG" id="rher:EHE19_006125"/>
<reference evidence="1 2" key="1">
    <citation type="submission" date="2020-09" db="EMBL/GenBank/DDBJ databases">
        <title>Characterization and genome sequencing of Ruminiclostridium sp. nov. MA18.</title>
        <authorList>
            <person name="Rettenmaier R."/>
            <person name="Kowollik M.-L."/>
            <person name="Liebl W."/>
            <person name="Zverlov V."/>
        </authorList>
    </citation>
    <scope>NUCLEOTIDE SEQUENCE [LARGE SCALE GENOMIC DNA]</scope>
    <source>
        <strain evidence="1 2">MA18</strain>
    </source>
</reference>
<dbReference type="EMBL" id="CP061336">
    <property type="protein sequence ID" value="QNU68016.1"/>
    <property type="molecule type" value="Genomic_DNA"/>
</dbReference>
<evidence type="ECO:0000313" key="1">
    <source>
        <dbReference type="EMBL" id="QNU68016.1"/>
    </source>
</evidence>
<organism evidence="1 2">
    <name type="scientific">Ruminiclostridium herbifermentans</name>
    <dbReference type="NCBI Taxonomy" id="2488810"/>
    <lineage>
        <taxon>Bacteria</taxon>
        <taxon>Bacillati</taxon>
        <taxon>Bacillota</taxon>
        <taxon>Clostridia</taxon>
        <taxon>Eubacteriales</taxon>
        <taxon>Oscillospiraceae</taxon>
        <taxon>Ruminiclostridium</taxon>
    </lineage>
</organism>
<keyword evidence="2" id="KW-1185">Reference proteome</keyword>
<protein>
    <submittedName>
        <fullName evidence="1">Uncharacterized protein</fullName>
    </submittedName>
</protein>
<sequence length="101" mass="11251">MFSVKAFLILAITLSIMTQQSIEANLLGIANEMIKLIIKINIRKIIKTVSTDITKAKLLFINILSFKNTVTVLKIGKNVNPKVIDPSEIEIKIPKLNSFAL</sequence>
<gene>
    <name evidence="1" type="ORF">EHE19_006125</name>
</gene>
<dbReference type="Proteomes" id="UP000306409">
    <property type="component" value="Chromosome"/>
</dbReference>
<proteinExistence type="predicted"/>